<reference evidence="3" key="1">
    <citation type="submission" date="2016-11" db="EMBL/GenBank/DDBJ databases">
        <authorList>
            <person name="Varghese N."/>
            <person name="Submissions S."/>
        </authorList>
    </citation>
    <scope>NUCLEOTIDE SEQUENCE [LARGE SCALE GENOMIC DNA]</scope>
    <source>
        <strain evidence="3">DSM 18016</strain>
    </source>
</reference>
<accession>A0A1M6PYF1</accession>
<feature type="domain" description="DUF5689" evidence="1">
    <location>
        <begin position="43"/>
        <end position="279"/>
    </location>
</feature>
<evidence type="ECO:0000313" key="2">
    <source>
        <dbReference type="EMBL" id="SHK12968.1"/>
    </source>
</evidence>
<evidence type="ECO:0000259" key="1">
    <source>
        <dbReference type="Pfam" id="PF18942"/>
    </source>
</evidence>
<dbReference type="OrthoDB" id="1492759at2"/>
<dbReference type="EMBL" id="FRAM01000001">
    <property type="protein sequence ID" value="SHK12968.1"/>
    <property type="molecule type" value="Genomic_DNA"/>
</dbReference>
<dbReference type="Proteomes" id="UP000184498">
    <property type="component" value="Unassembled WGS sequence"/>
</dbReference>
<keyword evidence="3" id="KW-1185">Reference proteome</keyword>
<proteinExistence type="predicted"/>
<dbReference type="Pfam" id="PF18942">
    <property type="entry name" value="DUF5689"/>
    <property type="match status" value="1"/>
</dbReference>
<dbReference type="STRING" id="216903.SAMN05444371_1402"/>
<evidence type="ECO:0000313" key="3">
    <source>
        <dbReference type="Proteomes" id="UP000184498"/>
    </source>
</evidence>
<dbReference type="RefSeq" id="WP_072997034.1">
    <property type="nucleotide sequence ID" value="NZ_FRAM01000001.1"/>
</dbReference>
<organism evidence="2 3">
    <name type="scientific">Epilithonimonas mollis</name>
    <dbReference type="NCBI Taxonomy" id="216903"/>
    <lineage>
        <taxon>Bacteria</taxon>
        <taxon>Pseudomonadati</taxon>
        <taxon>Bacteroidota</taxon>
        <taxon>Flavobacteriia</taxon>
        <taxon>Flavobacteriales</taxon>
        <taxon>Weeksellaceae</taxon>
        <taxon>Chryseobacterium group</taxon>
        <taxon>Epilithonimonas</taxon>
    </lineage>
</organism>
<name>A0A1M6PYF1_9FLAO</name>
<sequence length="464" mass="49780">MNIKSYFKISLGLAAVLATQISCVHDDNWDAPEITCTNKFDAATKTMAEVAAMAPAAGAVKIAPDGAPIIFDAYVISSDEQGNFYKTISIQDKPSNPTVGLQIEINKAQNYADFPVGAHIRVKMNGLVIGTDAGVKKIGAPDPSYAVGRIPQTILGRYLAGVCDGNKIEIATLVPTEVTLNDIKADKYVNTLVKIKDVQFSGDEVGKPLMNKDASGAFIDTNRNLIDKNGGSAILRTDGFFKQSSYLIPNKSGDITLVASKYGTGSNPWQTVIRSISDINFTKDRFATGIVGGSNITYSGSFTENFESYAVDFAGFPKYFNYSFAGSPSRYWQIKTFSNNKYIQMSANAGNGSYQTYFMVPVDFTAANTLAFRVNVGYYNGDALKVYTTTNYTAGSDISTATLTDITSNFTVPKTPTSGYGTLAPAGTYNIPAALTGNGFIVFKYEGANPGVTTTIQLDDIVVN</sequence>
<gene>
    <name evidence="2" type="ORF">SAMN05444371_1402</name>
</gene>
<dbReference type="AlphaFoldDB" id="A0A1M6PYF1"/>
<protein>
    <recommendedName>
        <fullName evidence="1">DUF5689 domain-containing protein</fullName>
    </recommendedName>
</protein>
<dbReference type="InterPro" id="IPR043744">
    <property type="entry name" value="DUF5689"/>
</dbReference>